<dbReference type="SUPFAM" id="SSF50729">
    <property type="entry name" value="PH domain-like"/>
    <property type="match status" value="1"/>
</dbReference>
<evidence type="ECO:0000313" key="4">
    <source>
        <dbReference type="Proteomes" id="UP000001075"/>
    </source>
</evidence>
<feature type="region of interest" description="Disordered" evidence="2">
    <location>
        <begin position="156"/>
        <end position="175"/>
    </location>
</feature>
<comment type="similarity">
    <text evidence="1">Belongs to the GAB family.</text>
</comment>
<feature type="compositionally biased region" description="Low complexity" evidence="2">
    <location>
        <begin position="349"/>
        <end position="360"/>
    </location>
</feature>
<name>G3HRZ1_CRIGR</name>
<reference evidence="4" key="1">
    <citation type="journal article" date="2011" name="Nat. Biotechnol.">
        <title>The genomic sequence of the Chinese hamster ovary (CHO)-K1 cell line.</title>
        <authorList>
            <person name="Xu X."/>
            <person name="Nagarajan H."/>
            <person name="Lewis N.E."/>
            <person name="Pan S."/>
            <person name="Cai Z."/>
            <person name="Liu X."/>
            <person name="Chen W."/>
            <person name="Xie M."/>
            <person name="Wang W."/>
            <person name="Hammond S."/>
            <person name="Andersen M.R."/>
            <person name="Neff N."/>
            <person name="Passarelli B."/>
            <person name="Koh W."/>
            <person name="Fan H.C."/>
            <person name="Wang J."/>
            <person name="Gui Y."/>
            <person name="Lee K.H."/>
            <person name="Betenbaugh M.J."/>
            <person name="Quake S.R."/>
            <person name="Famili I."/>
            <person name="Palsson B.O."/>
            <person name="Wang J."/>
        </authorList>
    </citation>
    <scope>NUCLEOTIDE SEQUENCE [LARGE SCALE GENOMIC DNA]</scope>
    <source>
        <strain evidence="4">CHO K1 cell line</strain>
    </source>
</reference>
<dbReference type="InterPro" id="IPR001849">
    <property type="entry name" value="PH_domain"/>
</dbReference>
<dbReference type="Gene3D" id="2.30.29.30">
    <property type="entry name" value="Pleckstrin-homology domain (PH domain)/Phosphotyrosine-binding domain (PTB)"/>
    <property type="match status" value="1"/>
</dbReference>
<organism evidence="3 4">
    <name type="scientific">Cricetulus griseus</name>
    <name type="common">Chinese hamster</name>
    <name type="synonym">Cricetulus barabensis griseus</name>
    <dbReference type="NCBI Taxonomy" id="10029"/>
    <lineage>
        <taxon>Eukaryota</taxon>
        <taxon>Metazoa</taxon>
        <taxon>Chordata</taxon>
        <taxon>Craniata</taxon>
        <taxon>Vertebrata</taxon>
        <taxon>Euteleostomi</taxon>
        <taxon>Mammalia</taxon>
        <taxon>Eutheria</taxon>
        <taxon>Euarchontoglires</taxon>
        <taxon>Glires</taxon>
        <taxon>Rodentia</taxon>
        <taxon>Myomorpha</taxon>
        <taxon>Muroidea</taxon>
        <taxon>Cricetidae</taxon>
        <taxon>Cricetinae</taxon>
        <taxon>Cricetulus</taxon>
    </lineage>
</organism>
<proteinExistence type="inferred from homology"/>
<dbReference type="EMBL" id="JH000646">
    <property type="protein sequence ID" value="EGV93838.1"/>
    <property type="molecule type" value="Genomic_DNA"/>
</dbReference>
<gene>
    <name evidence="3" type="ORF">I79_013616</name>
</gene>
<dbReference type="PANTHER" id="PTHR45960:SF1">
    <property type="entry name" value="GRB2-ASSOCIATED-BINDING PROTEIN 2"/>
    <property type="match status" value="1"/>
</dbReference>
<dbReference type="InterPro" id="IPR011993">
    <property type="entry name" value="PH-like_dom_sf"/>
</dbReference>
<dbReference type="InterPro" id="IPR046355">
    <property type="entry name" value="Gab1-4-like"/>
</dbReference>
<sequence>MCGDPDILEYYKNEHSKKPLGIINLNFCMQLDVALTFNKQELQKRFIFDNITNEHTFYLVAETEADMNRWVQSICQICGFSQTKESTDTLRNLSLVSHNLCSSPAEFSSSSQPLLRAGSVADSEDVYTFKAPSNTLCMEFGDLLVESVIASPPQHHKTSLWGSPQQRPPVSDYKYPTRGEETACWSAKSLEKTVMGRSDTASSDDNYIPTNPVSDILMSTMPHHVARRGREIQPPPVSIHLKPGRKAKPVPLDLSNNTVINELPFKTPVTKSLSTVNHTFNFSSSQYCHSISNTDSRDSENYVPMRNPMSSSPVSSGTNSPAPKQSTGNVNYIALDFQPVSQSPHCKPSTSSVSSDEPSG</sequence>
<evidence type="ECO:0000256" key="1">
    <source>
        <dbReference type="ARBA" id="ARBA00029462"/>
    </source>
</evidence>
<feature type="region of interest" description="Disordered" evidence="2">
    <location>
        <begin position="291"/>
        <end position="360"/>
    </location>
</feature>
<dbReference type="Proteomes" id="UP000001075">
    <property type="component" value="Unassembled WGS sequence"/>
</dbReference>
<evidence type="ECO:0000313" key="3">
    <source>
        <dbReference type="EMBL" id="EGV93838.1"/>
    </source>
</evidence>
<protein>
    <submittedName>
        <fullName evidence="3">GRB2-associated-binding protein 2</fullName>
    </submittedName>
</protein>
<dbReference type="GO" id="GO:0005737">
    <property type="term" value="C:cytoplasm"/>
    <property type="evidence" value="ECO:0007669"/>
    <property type="project" value="TreeGrafter"/>
</dbReference>
<accession>G3HRZ1</accession>
<dbReference type="GO" id="GO:0005068">
    <property type="term" value="F:transmembrane receptor protein tyrosine kinase adaptor activity"/>
    <property type="evidence" value="ECO:0007669"/>
    <property type="project" value="TreeGrafter"/>
</dbReference>
<dbReference type="Pfam" id="PF00169">
    <property type="entry name" value="PH"/>
    <property type="match status" value="1"/>
</dbReference>
<dbReference type="PROSITE" id="PS50003">
    <property type="entry name" value="PH_DOMAIN"/>
    <property type="match status" value="1"/>
</dbReference>
<feature type="compositionally biased region" description="Low complexity" evidence="2">
    <location>
        <begin position="303"/>
        <end position="321"/>
    </location>
</feature>
<dbReference type="PANTHER" id="PTHR45960">
    <property type="entry name" value="GRB2-ASSOCIATED-BINDING PROTEIN"/>
    <property type="match status" value="1"/>
</dbReference>
<dbReference type="AlphaFoldDB" id="G3HRZ1"/>
<dbReference type="InParanoid" id="G3HRZ1"/>
<evidence type="ECO:0000256" key="2">
    <source>
        <dbReference type="SAM" id="MobiDB-lite"/>
    </source>
</evidence>